<name>A0AAF0U2W4_SOLVR</name>
<proteinExistence type="predicted"/>
<evidence type="ECO:0000256" key="1">
    <source>
        <dbReference type="SAM" id="MobiDB-lite"/>
    </source>
</evidence>
<reference evidence="2" key="1">
    <citation type="submission" date="2023-08" db="EMBL/GenBank/DDBJ databases">
        <title>A de novo genome assembly of Solanum verrucosum Schlechtendal, a Mexican diploid species geographically isolated from the other diploid A-genome species in potato relatives.</title>
        <authorList>
            <person name="Hosaka K."/>
        </authorList>
    </citation>
    <scope>NUCLEOTIDE SEQUENCE</scope>
    <source>
        <tissue evidence="2">Young leaves</tissue>
    </source>
</reference>
<organism evidence="2 3">
    <name type="scientific">Solanum verrucosum</name>
    <dbReference type="NCBI Taxonomy" id="315347"/>
    <lineage>
        <taxon>Eukaryota</taxon>
        <taxon>Viridiplantae</taxon>
        <taxon>Streptophyta</taxon>
        <taxon>Embryophyta</taxon>
        <taxon>Tracheophyta</taxon>
        <taxon>Spermatophyta</taxon>
        <taxon>Magnoliopsida</taxon>
        <taxon>eudicotyledons</taxon>
        <taxon>Gunneridae</taxon>
        <taxon>Pentapetalae</taxon>
        <taxon>asterids</taxon>
        <taxon>lamiids</taxon>
        <taxon>Solanales</taxon>
        <taxon>Solanaceae</taxon>
        <taxon>Solanoideae</taxon>
        <taxon>Solaneae</taxon>
        <taxon>Solanum</taxon>
    </lineage>
</organism>
<sequence>MGRLFPRELIEAKVSEFLTLKPESMSVHEYSLKLIQLSHYAPEIVADIRSRMSLFVAGLFRLSSKEEKAVMLIGDMDIVRLMIHVHQQKGPAPSSASAPIPRNRGEFNTQNFKERPVQSQDPLSGSSKARPWRASRTVKPLMGRGSGREKGPTTQS</sequence>
<feature type="region of interest" description="Disordered" evidence="1">
    <location>
        <begin position="88"/>
        <end position="156"/>
    </location>
</feature>
<dbReference type="Proteomes" id="UP001234989">
    <property type="component" value="Chromosome 7"/>
</dbReference>
<accession>A0AAF0U2W4</accession>
<evidence type="ECO:0000313" key="2">
    <source>
        <dbReference type="EMBL" id="WMV38249.1"/>
    </source>
</evidence>
<evidence type="ECO:0000313" key="3">
    <source>
        <dbReference type="Proteomes" id="UP001234989"/>
    </source>
</evidence>
<gene>
    <name evidence="2" type="ORF">MTR67_031634</name>
</gene>
<dbReference type="AlphaFoldDB" id="A0AAF0U2W4"/>
<evidence type="ECO:0008006" key="4">
    <source>
        <dbReference type="Google" id="ProtNLM"/>
    </source>
</evidence>
<protein>
    <recommendedName>
        <fullName evidence="4">Gag-pol polyprotein</fullName>
    </recommendedName>
</protein>
<keyword evidence="3" id="KW-1185">Reference proteome</keyword>
<feature type="compositionally biased region" description="Basic and acidic residues" evidence="1">
    <location>
        <begin position="146"/>
        <end position="156"/>
    </location>
</feature>
<dbReference type="EMBL" id="CP133618">
    <property type="protein sequence ID" value="WMV38249.1"/>
    <property type="molecule type" value="Genomic_DNA"/>
</dbReference>
<feature type="compositionally biased region" description="Polar residues" evidence="1">
    <location>
        <begin position="106"/>
        <end position="127"/>
    </location>
</feature>